<accession>A0A6N9TVT8</accession>
<feature type="non-terminal residue" evidence="1">
    <location>
        <position position="232"/>
    </location>
</feature>
<gene>
    <name evidence="1" type="ORF">G3N55_11895</name>
</gene>
<protein>
    <submittedName>
        <fullName evidence="1">YkgJ family cysteine cluster protein</fullName>
    </submittedName>
</protein>
<name>A0A6N9TVT8_DISTH</name>
<reference evidence="1 2" key="1">
    <citation type="submission" date="2020-02" db="EMBL/GenBank/DDBJ databases">
        <title>Comparative genomics of sulfur disproportionating microorganisms.</title>
        <authorList>
            <person name="Ward L.M."/>
            <person name="Bertran E."/>
            <person name="Johnston D.T."/>
        </authorList>
    </citation>
    <scope>NUCLEOTIDE SEQUENCE [LARGE SCALE GENOMIC DNA]</scope>
    <source>
        <strain evidence="1 2">DSM 100025</strain>
    </source>
</reference>
<dbReference type="AlphaFoldDB" id="A0A6N9TVT8"/>
<organism evidence="1 2">
    <name type="scientific">Dissulfurirhabdus thermomarina</name>
    <dbReference type="NCBI Taxonomy" id="1765737"/>
    <lineage>
        <taxon>Bacteria</taxon>
        <taxon>Deltaproteobacteria</taxon>
        <taxon>Dissulfurirhabdaceae</taxon>
        <taxon>Dissulfurirhabdus</taxon>
    </lineage>
</organism>
<dbReference type="EMBL" id="JAAGRR010000201">
    <property type="protein sequence ID" value="NDY43537.1"/>
    <property type="molecule type" value="Genomic_DNA"/>
</dbReference>
<proteinExistence type="predicted"/>
<keyword evidence="2" id="KW-1185">Reference proteome</keyword>
<evidence type="ECO:0000313" key="1">
    <source>
        <dbReference type="EMBL" id="NDY43537.1"/>
    </source>
</evidence>
<evidence type="ECO:0000313" key="2">
    <source>
        <dbReference type="Proteomes" id="UP000469346"/>
    </source>
</evidence>
<sequence>MGAEPARLPCQLCPEPCCPAVKRLPYAGETHPVLFGRLLLGAFPDVEAPGPWPVPRRPFVVEWVVPGEAGACPAFTSEGLCGVHPVRPAACRRFPRTRFGLFHPRCPLGAAVRGEAVAEPRFLHRQAALDAHLLNLSAREGAGAMAAFLGEAAPDRMPLLYNGYWLAAVLLAGVDLQAALAGQEAVLEAYREAGFAELTFLVPDTDFEAGGPVDGCLANLRWLRLRVEEGLA</sequence>
<comment type="caution">
    <text evidence="1">The sequence shown here is derived from an EMBL/GenBank/DDBJ whole genome shotgun (WGS) entry which is preliminary data.</text>
</comment>
<dbReference type="Proteomes" id="UP000469346">
    <property type="component" value="Unassembled WGS sequence"/>
</dbReference>